<dbReference type="Gene3D" id="2.10.25.10">
    <property type="entry name" value="Laminin"/>
    <property type="match status" value="2"/>
</dbReference>
<dbReference type="InterPro" id="IPR036084">
    <property type="entry name" value="Ser_inhib-like_sf"/>
</dbReference>
<dbReference type="InterPro" id="IPR002919">
    <property type="entry name" value="TIL_dom"/>
</dbReference>
<feature type="domain" description="Kringle" evidence="6">
    <location>
        <begin position="603"/>
        <end position="671"/>
    </location>
</feature>
<keyword evidence="2 5" id="KW-0420">Kringle</keyword>
<evidence type="ECO:0000256" key="5">
    <source>
        <dbReference type="PROSITE-ProRule" id="PRU00121"/>
    </source>
</evidence>
<evidence type="ECO:0000259" key="6">
    <source>
        <dbReference type="PROSITE" id="PS50070"/>
    </source>
</evidence>
<evidence type="ECO:0000313" key="10">
    <source>
        <dbReference type="Proteomes" id="UP000683360"/>
    </source>
</evidence>
<dbReference type="GO" id="GO:0031012">
    <property type="term" value="C:extracellular matrix"/>
    <property type="evidence" value="ECO:0007669"/>
    <property type="project" value="TreeGrafter"/>
</dbReference>
<dbReference type="AlphaFoldDB" id="A0A8S3QNK3"/>
<dbReference type="SMART" id="SM00130">
    <property type="entry name" value="KR"/>
    <property type="match status" value="2"/>
</dbReference>
<feature type="domain" description="WSC" evidence="7">
    <location>
        <begin position="62"/>
        <end position="153"/>
    </location>
</feature>
<dbReference type="Pfam" id="PF00094">
    <property type="entry name" value="VWD"/>
    <property type="match status" value="1"/>
</dbReference>
<dbReference type="Proteomes" id="UP000683360">
    <property type="component" value="Unassembled WGS sequence"/>
</dbReference>
<evidence type="ECO:0000259" key="7">
    <source>
        <dbReference type="PROSITE" id="PS51212"/>
    </source>
</evidence>
<keyword evidence="10" id="KW-1185">Reference proteome</keyword>
<evidence type="ECO:0000256" key="4">
    <source>
        <dbReference type="ARBA" id="ARBA00023180"/>
    </source>
</evidence>
<organism evidence="9 10">
    <name type="scientific">Mytilus edulis</name>
    <name type="common">Blue mussel</name>
    <dbReference type="NCBI Taxonomy" id="6550"/>
    <lineage>
        <taxon>Eukaryota</taxon>
        <taxon>Metazoa</taxon>
        <taxon>Spiralia</taxon>
        <taxon>Lophotrochozoa</taxon>
        <taxon>Mollusca</taxon>
        <taxon>Bivalvia</taxon>
        <taxon>Autobranchia</taxon>
        <taxon>Pteriomorphia</taxon>
        <taxon>Mytilida</taxon>
        <taxon>Mytiloidea</taxon>
        <taxon>Mytilidae</taxon>
        <taxon>Mytilinae</taxon>
        <taxon>Mytilus</taxon>
    </lineage>
</organism>
<comment type="caution">
    <text evidence="9">The sequence shown here is derived from an EMBL/GenBank/DDBJ whole genome shotgun (WGS) entry which is preliminary data.</text>
</comment>
<dbReference type="InterPro" id="IPR002889">
    <property type="entry name" value="WSC_carb-bd"/>
</dbReference>
<dbReference type="PRINTS" id="PR00018">
    <property type="entry name" value="KRINGLE"/>
</dbReference>
<dbReference type="OrthoDB" id="6059693at2759"/>
<dbReference type="CDD" id="cd00108">
    <property type="entry name" value="KR"/>
    <property type="match status" value="2"/>
</dbReference>
<evidence type="ECO:0000256" key="1">
    <source>
        <dbReference type="ARBA" id="ARBA00022536"/>
    </source>
</evidence>
<dbReference type="Pfam" id="PF12947">
    <property type="entry name" value="EGF_3"/>
    <property type="match status" value="1"/>
</dbReference>
<dbReference type="Pfam" id="PF01822">
    <property type="entry name" value="WSC"/>
    <property type="match status" value="1"/>
</dbReference>
<dbReference type="InterPro" id="IPR038178">
    <property type="entry name" value="Kringle_sf"/>
</dbReference>
<dbReference type="SMART" id="SM00216">
    <property type="entry name" value="VWD"/>
    <property type="match status" value="1"/>
</dbReference>
<dbReference type="PROSITE" id="PS51212">
    <property type="entry name" value="WSC"/>
    <property type="match status" value="1"/>
</dbReference>
<dbReference type="InterPro" id="IPR013806">
    <property type="entry name" value="Kringle-like"/>
</dbReference>
<evidence type="ECO:0000256" key="3">
    <source>
        <dbReference type="ARBA" id="ARBA00023157"/>
    </source>
</evidence>
<feature type="disulfide bond" evidence="5">
    <location>
        <begin position="643"/>
        <end position="666"/>
    </location>
</feature>
<accession>A0A8S3QNK3</accession>
<dbReference type="InterPro" id="IPR014853">
    <property type="entry name" value="VWF/SSPO/ZAN-like_Cys-rich_dom"/>
</dbReference>
<proteinExistence type="predicted"/>
<dbReference type="InterPro" id="IPR018056">
    <property type="entry name" value="Kringle_CS"/>
</dbReference>
<name>A0A8S3QNK3_MYTED</name>
<dbReference type="SUPFAM" id="SSF57567">
    <property type="entry name" value="Serine protease inhibitors"/>
    <property type="match status" value="1"/>
</dbReference>
<dbReference type="Pfam" id="PF01826">
    <property type="entry name" value="TIL"/>
    <property type="match status" value="1"/>
</dbReference>
<dbReference type="InterPro" id="IPR050780">
    <property type="entry name" value="Mucin_vWF_Thrombospondin_sf"/>
</dbReference>
<evidence type="ECO:0000256" key="2">
    <source>
        <dbReference type="ARBA" id="ARBA00022572"/>
    </source>
</evidence>
<evidence type="ECO:0000259" key="8">
    <source>
        <dbReference type="PROSITE" id="PS51233"/>
    </source>
</evidence>
<sequence length="755" mass="85585">MENIFQLQVIWKCYHYTLANKIAMIMFGQKTICEKHGRIFTKGINNNYPGCGTCWCCQKPKESGYIGCYQDDSTRILHKEVLKDKGMTVEKCKQFCGIKGFKFAGVEYGYECFCGNVLRKDRKRKESDCKMPCSGNRRQTCGTPSDCKGKCHIHGTCERGRCRCKRGYTGDGINVCSKSCTCSASGDPHYRTFDGQVLHFMGTCKYTLSQYVNPSSRCRFHVQVKNENRGNTQVSFTRSVHVVVRQTKIDLLKNNVVKVDGIKIYLPYKTRYFSIIYSGRYVRLKTTCKVLITWDGNSAVTISVPSHFSRNLIGLCGNCNGIKDDFRTKDGLDVRTKPDKFTLIGESYLIREGTSKKCGVTTPPDPCTSALRNKANRNSACGQLNPANPSSPFKDCSQVDTALVQDIYNTCVYDYCAYSDHPDILNTIVCEAAEGLEERCENMGVSISWRTKQFCPFICEGNMEYSSAVSGCPATCVDIHAPKTCKLPPSEGCQCKKGFVLSDIKCIPIAQCGCKLSSGEYFPIDTEITSRDCGTVSRCVATKSGDANMQVIRRQKCNRNAQCKILNGVYDCVCEEGFKGDGIKQCKAPEDPEDVDECRKSTKGTEYKGRISLTQTGRSCQYWERQHPHKHVFSNLKTEHNYCRNPDNSGQPWCYTNDPTTRWEYCKIPMCECRKSTKGTEYRGRISLTHTGRSCQYWERQHPHKHVFSNLKTEHNYCRNPDNSGQPWCYTNDPTTRWEYCKIPMCGKLTCFIMY</sequence>
<evidence type="ECO:0000313" key="9">
    <source>
        <dbReference type="EMBL" id="CAG2197181.1"/>
    </source>
</evidence>
<dbReference type="InterPro" id="IPR001846">
    <property type="entry name" value="VWF_type-D"/>
</dbReference>
<comment type="caution">
    <text evidence="5">Lacks conserved residue(s) required for the propagation of feature annotation.</text>
</comment>
<dbReference type="SMART" id="SM00832">
    <property type="entry name" value="C8"/>
    <property type="match status" value="1"/>
</dbReference>
<dbReference type="InterPro" id="IPR024731">
    <property type="entry name" value="NELL2-like_EGF"/>
</dbReference>
<dbReference type="PROSITE" id="PS50070">
    <property type="entry name" value="KRINGLE_2"/>
    <property type="match status" value="2"/>
</dbReference>
<protein>
    <submittedName>
        <fullName evidence="9">Plasminogen,Hepatocyte growth factor</fullName>
    </submittedName>
</protein>
<dbReference type="CDD" id="cd19941">
    <property type="entry name" value="TIL"/>
    <property type="match status" value="1"/>
</dbReference>
<dbReference type="InterPro" id="IPR000001">
    <property type="entry name" value="Kringle"/>
</dbReference>
<reference evidence="9" key="1">
    <citation type="submission" date="2021-03" db="EMBL/GenBank/DDBJ databases">
        <authorList>
            <person name="Bekaert M."/>
        </authorList>
    </citation>
    <scope>NUCLEOTIDE SEQUENCE</scope>
</reference>
<dbReference type="EMBL" id="CAJPWZ010000632">
    <property type="protein sequence ID" value="CAG2197181.1"/>
    <property type="molecule type" value="Genomic_DNA"/>
</dbReference>
<keyword evidence="1" id="KW-0245">EGF-like domain</keyword>
<dbReference type="PROSITE" id="PS51233">
    <property type="entry name" value="VWFD"/>
    <property type="match status" value="1"/>
</dbReference>
<dbReference type="Gene3D" id="2.40.20.10">
    <property type="entry name" value="Plasminogen Kringle 4"/>
    <property type="match status" value="2"/>
</dbReference>
<dbReference type="PANTHER" id="PTHR11339:SF373">
    <property type="entry name" value="VWFD DOMAIN-CONTAINING PROTEIN"/>
    <property type="match status" value="1"/>
</dbReference>
<dbReference type="PANTHER" id="PTHR11339">
    <property type="entry name" value="EXTRACELLULAR MATRIX GLYCOPROTEIN RELATED"/>
    <property type="match status" value="1"/>
</dbReference>
<dbReference type="PROSITE" id="PS00021">
    <property type="entry name" value="KRINGLE_1"/>
    <property type="match status" value="2"/>
</dbReference>
<keyword evidence="3 5" id="KW-1015">Disulfide bond</keyword>
<dbReference type="GO" id="GO:0005615">
    <property type="term" value="C:extracellular space"/>
    <property type="evidence" value="ECO:0007669"/>
    <property type="project" value="TreeGrafter"/>
</dbReference>
<feature type="disulfide bond" evidence="5">
    <location>
        <begin position="718"/>
        <end position="741"/>
    </location>
</feature>
<feature type="domain" description="VWFD" evidence="8">
    <location>
        <begin position="180"/>
        <end position="359"/>
    </location>
</feature>
<feature type="domain" description="Kringle" evidence="6">
    <location>
        <begin position="678"/>
        <end position="746"/>
    </location>
</feature>
<dbReference type="Pfam" id="PF00051">
    <property type="entry name" value="Kringle"/>
    <property type="match status" value="2"/>
</dbReference>
<dbReference type="SMART" id="SM00181">
    <property type="entry name" value="EGF"/>
    <property type="match status" value="3"/>
</dbReference>
<gene>
    <name evidence="9" type="ORF">MEDL_12009</name>
</gene>
<dbReference type="SUPFAM" id="SSF57440">
    <property type="entry name" value="Kringle-like"/>
    <property type="match status" value="2"/>
</dbReference>
<dbReference type="InterPro" id="IPR000742">
    <property type="entry name" value="EGF"/>
</dbReference>
<dbReference type="SMART" id="SM00321">
    <property type="entry name" value="WSC"/>
    <property type="match status" value="1"/>
</dbReference>
<dbReference type="FunFam" id="2.10.25.10:FF:000055">
    <property type="entry name" value="alpha-tectorin isoform X1"/>
    <property type="match status" value="1"/>
</dbReference>
<keyword evidence="4" id="KW-0325">Glycoprotein</keyword>